<protein>
    <submittedName>
        <fullName evidence="3">L-ascorbate metabolism protein UlaG (Beta-lactamase superfamily)</fullName>
    </submittedName>
</protein>
<dbReference type="Proteomes" id="UP000295184">
    <property type="component" value="Unassembled WGS sequence"/>
</dbReference>
<proteinExistence type="predicted"/>
<dbReference type="InterPro" id="IPR036866">
    <property type="entry name" value="RibonucZ/Hydroxyglut_hydro"/>
</dbReference>
<dbReference type="GO" id="GO:0016787">
    <property type="term" value="F:hydrolase activity"/>
    <property type="evidence" value="ECO:0007669"/>
    <property type="project" value="UniProtKB-KW"/>
</dbReference>
<dbReference type="EMBL" id="SLUM01000002">
    <property type="protein sequence ID" value="TCL61337.1"/>
    <property type="molecule type" value="Genomic_DNA"/>
</dbReference>
<dbReference type="STRING" id="1650663.GCA_001486665_02911"/>
<dbReference type="PANTHER" id="PTHR43546">
    <property type="entry name" value="UPF0173 METAL-DEPENDENT HYDROLASE MJ1163-RELATED"/>
    <property type="match status" value="1"/>
</dbReference>
<dbReference type="InterPro" id="IPR001279">
    <property type="entry name" value="Metallo-B-lactamas"/>
</dbReference>
<evidence type="ECO:0000313" key="3">
    <source>
        <dbReference type="EMBL" id="TCL61337.1"/>
    </source>
</evidence>
<dbReference type="AlphaFoldDB" id="A0A4V2QCQ7"/>
<gene>
    <name evidence="3" type="ORF">EDD77_10276</name>
</gene>
<name>A0A4V2QCQ7_9FIRM</name>
<dbReference type="Gene3D" id="3.60.15.10">
    <property type="entry name" value="Ribonuclease Z/Hydroxyacylglutathione hydrolase-like"/>
    <property type="match status" value="1"/>
</dbReference>
<dbReference type="OrthoDB" id="9805728at2"/>
<dbReference type="PANTHER" id="PTHR43546:SF9">
    <property type="entry name" value="L-ASCORBATE-6-PHOSPHATE LACTONASE ULAG-RELATED"/>
    <property type="match status" value="1"/>
</dbReference>
<dbReference type="InterPro" id="IPR050114">
    <property type="entry name" value="UPF0173_UPF0282_UlaG_hydrolase"/>
</dbReference>
<feature type="domain" description="Metallo-beta-lactamase" evidence="2">
    <location>
        <begin position="62"/>
        <end position="228"/>
    </location>
</feature>
<evidence type="ECO:0000256" key="1">
    <source>
        <dbReference type="ARBA" id="ARBA00022801"/>
    </source>
</evidence>
<dbReference type="SUPFAM" id="SSF56281">
    <property type="entry name" value="Metallo-hydrolase/oxidoreductase"/>
    <property type="match status" value="1"/>
</dbReference>
<evidence type="ECO:0000259" key="2">
    <source>
        <dbReference type="Pfam" id="PF12706"/>
    </source>
</evidence>
<dbReference type="RefSeq" id="WP_058966178.1">
    <property type="nucleotide sequence ID" value="NZ_CABKVM010000019.1"/>
</dbReference>
<organism evidence="3 4">
    <name type="scientific">Allofournierella massiliensis</name>
    <dbReference type="NCBI Taxonomy" id="1650663"/>
    <lineage>
        <taxon>Bacteria</taxon>
        <taxon>Bacillati</taxon>
        <taxon>Bacillota</taxon>
        <taxon>Clostridia</taxon>
        <taxon>Eubacteriales</taxon>
        <taxon>Oscillospiraceae</taxon>
        <taxon>Allofournierella</taxon>
    </lineage>
</organism>
<accession>A0A4V2QCQ7</accession>
<sequence length="265" mass="29134">MLIQQIRNATIKIHYGGKVFLVDPWLAPKDGFGCFAGLPESIPFKTPDSQKTFISMPICPLPTTVDEILSDVDYYIVTHIHPDHIDMEMDGTVGNVLNKETPVLVQNDEDAQIFVRSGFKDVRILPQSGLSIGEVTVTNVPARHGVTIPCGSAMGFMMEGEEKTLYLAGDTIWYEQVEKSLRRFQPGVIILNACAAELVDFGRLIMDAADVAEVIAHAPEADIIISHMDNVAHASLSRTSLREKLESQNLLSKVKIPADGETLSF</sequence>
<dbReference type="Pfam" id="PF12706">
    <property type="entry name" value="Lactamase_B_2"/>
    <property type="match status" value="1"/>
</dbReference>
<evidence type="ECO:0000313" key="4">
    <source>
        <dbReference type="Proteomes" id="UP000295184"/>
    </source>
</evidence>
<comment type="caution">
    <text evidence="3">The sequence shown here is derived from an EMBL/GenBank/DDBJ whole genome shotgun (WGS) entry which is preliminary data.</text>
</comment>
<reference evidence="3 4" key="1">
    <citation type="submission" date="2019-03" db="EMBL/GenBank/DDBJ databases">
        <title>Genomic Encyclopedia of Type Strains, Phase IV (KMG-IV): sequencing the most valuable type-strain genomes for metagenomic binning, comparative biology and taxonomic classification.</title>
        <authorList>
            <person name="Goeker M."/>
        </authorList>
    </citation>
    <scope>NUCLEOTIDE SEQUENCE [LARGE SCALE GENOMIC DNA]</scope>
    <source>
        <strain evidence="3 4">DSM 100451</strain>
    </source>
</reference>
<keyword evidence="1" id="KW-0378">Hydrolase</keyword>